<keyword evidence="13" id="KW-1185">Reference proteome</keyword>
<name>A0AAX6HIN5_IRIPA</name>
<comment type="caution">
    <text evidence="12">The sequence shown here is derived from an EMBL/GenBank/DDBJ whole genome shotgun (WGS) entry which is preliminary data.</text>
</comment>
<dbReference type="InterPro" id="IPR033389">
    <property type="entry name" value="AUX/IAA_dom"/>
</dbReference>
<comment type="subunit">
    <text evidence="4 10">Homodimers and heterodimers.</text>
</comment>
<evidence type="ECO:0000256" key="4">
    <source>
        <dbReference type="ARBA" id="ARBA00011726"/>
    </source>
</evidence>
<protein>
    <recommendedName>
        <fullName evidence="10">Auxin-responsive protein</fullName>
    </recommendedName>
</protein>
<evidence type="ECO:0000256" key="5">
    <source>
        <dbReference type="ARBA" id="ARBA00022491"/>
    </source>
</evidence>
<evidence type="ECO:0000256" key="10">
    <source>
        <dbReference type="RuleBase" id="RU004549"/>
    </source>
</evidence>
<keyword evidence="5 10" id="KW-0678">Repressor</keyword>
<dbReference type="PANTHER" id="PTHR31734:SF6">
    <property type="entry name" value="AUXIN-RESPONSIVE PROTEIN IAA11"/>
    <property type="match status" value="1"/>
</dbReference>
<comment type="function">
    <text evidence="1 10">Aux/IAA proteins are short-lived transcriptional factors that function as repressors of early auxin response genes at low auxin concentrations.</text>
</comment>
<dbReference type="Gene3D" id="3.10.20.90">
    <property type="entry name" value="Phosphatidylinositol 3-kinase Catalytic Subunit, Chain A, domain 1"/>
    <property type="match status" value="1"/>
</dbReference>
<accession>A0AAX6HIN5</accession>
<evidence type="ECO:0000256" key="6">
    <source>
        <dbReference type="ARBA" id="ARBA00023015"/>
    </source>
</evidence>
<organism evidence="12 13">
    <name type="scientific">Iris pallida</name>
    <name type="common">Sweet iris</name>
    <dbReference type="NCBI Taxonomy" id="29817"/>
    <lineage>
        <taxon>Eukaryota</taxon>
        <taxon>Viridiplantae</taxon>
        <taxon>Streptophyta</taxon>
        <taxon>Embryophyta</taxon>
        <taxon>Tracheophyta</taxon>
        <taxon>Spermatophyta</taxon>
        <taxon>Magnoliopsida</taxon>
        <taxon>Liliopsida</taxon>
        <taxon>Asparagales</taxon>
        <taxon>Iridaceae</taxon>
        <taxon>Iridoideae</taxon>
        <taxon>Irideae</taxon>
        <taxon>Iris</taxon>
    </lineage>
</organism>
<evidence type="ECO:0000313" key="13">
    <source>
        <dbReference type="Proteomes" id="UP001140949"/>
    </source>
</evidence>
<dbReference type="PROSITE" id="PS51745">
    <property type="entry name" value="PB1"/>
    <property type="match status" value="1"/>
</dbReference>
<proteinExistence type="inferred from homology"/>
<dbReference type="GO" id="GO:0009734">
    <property type="term" value="P:auxin-activated signaling pathway"/>
    <property type="evidence" value="ECO:0007669"/>
    <property type="project" value="UniProtKB-UniRule"/>
</dbReference>
<dbReference type="EMBL" id="JANAVB010009197">
    <property type="protein sequence ID" value="KAJ6840879.1"/>
    <property type="molecule type" value="Genomic_DNA"/>
</dbReference>
<sequence length="233" mass="24846">MMSSEVTSAAAAAAAPAMMKEVEEELELGLSLGANTSTRNQHYCCRILTAKDFPPPESSSSSSSSQPSSQVVGWPPIRAFRMNSLHSSKPNNSASDVDACAADNKKNRRRGHGHGRTSCRFVKVNKDGDPIGRKVDLGAHTSYEALAAAVDLMFRKPTAAPSSDCNGAEASKLLLLGGSSDFALTYKDKDGDWMLVGDVPYGMFLDTVKRLRIMRTSDASGLAPRFQPSASVS</sequence>
<dbReference type="AlphaFoldDB" id="A0AAX6HIN5"/>
<reference evidence="12" key="1">
    <citation type="journal article" date="2023" name="GigaByte">
        <title>Genome assembly of the bearded iris, Iris pallida Lam.</title>
        <authorList>
            <person name="Bruccoleri R.E."/>
            <person name="Oakeley E.J."/>
            <person name="Faust A.M.E."/>
            <person name="Altorfer M."/>
            <person name="Dessus-Babus S."/>
            <person name="Burckhardt D."/>
            <person name="Oertli M."/>
            <person name="Naumann U."/>
            <person name="Petersen F."/>
            <person name="Wong J."/>
        </authorList>
    </citation>
    <scope>NUCLEOTIDE SEQUENCE</scope>
    <source>
        <strain evidence="12">GSM-AAB239-AS_SAM_17_03QT</strain>
    </source>
</reference>
<dbReference type="Proteomes" id="UP001140949">
    <property type="component" value="Unassembled WGS sequence"/>
</dbReference>
<evidence type="ECO:0000256" key="8">
    <source>
        <dbReference type="ARBA" id="ARBA00023242"/>
    </source>
</evidence>
<dbReference type="PANTHER" id="PTHR31734">
    <property type="entry name" value="AUXIN-RESPONSIVE PROTEIN IAA17"/>
    <property type="match status" value="1"/>
</dbReference>
<dbReference type="InterPro" id="IPR003311">
    <property type="entry name" value="AUX_IAA"/>
</dbReference>
<keyword evidence="6 10" id="KW-0805">Transcription regulation</keyword>
<comment type="similarity">
    <text evidence="3 10">Belongs to the Aux/IAA family.</text>
</comment>
<keyword evidence="7 10" id="KW-0804">Transcription</keyword>
<keyword evidence="8 10" id="KW-0539">Nucleus</keyword>
<comment type="subcellular location">
    <subcellularLocation>
        <location evidence="2 10">Nucleus</location>
    </subcellularLocation>
</comment>
<evidence type="ECO:0000256" key="7">
    <source>
        <dbReference type="ARBA" id="ARBA00023163"/>
    </source>
</evidence>
<evidence type="ECO:0000256" key="2">
    <source>
        <dbReference type="ARBA" id="ARBA00004123"/>
    </source>
</evidence>
<evidence type="ECO:0000256" key="3">
    <source>
        <dbReference type="ARBA" id="ARBA00006728"/>
    </source>
</evidence>
<reference evidence="12" key="2">
    <citation type="submission" date="2023-04" db="EMBL/GenBank/DDBJ databases">
        <authorList>
            <person name="Bruccoleri R.E."/>
            <person name="Oakeley E.J."/>
            <person name="Faust A.-M."/>
            <person name="Dessus-Babus S."/>
            <person name="Altorfer M."/>
            <person name="Burckhardt D."/>
            <person name="Oertli M."/>
            <person name="Naumann U."/>
            <person name="Petersen F."/>
            <person name="Wong J."/>
        </authorList>
    </citation>
    <scope>NUCLEOTIDE SEQUENCE</scope>
    <source>
        <strain evidence="12">GSM-AAB239-AS_SAM_17_03QT</strain>
        <tissue evidence="12">Leaf</tissue>
    </source>
</reference>
<evidence type="ECO:0000256" key="1">
    <source>
        <dbReference type="ARBA" id="ARBA00002159"/>
    </source>
</evidence>
<feature type="domain" description="PB1" evidence="11">
    <location>
        <begin position="119"/>
        <end position="218"/>
    </location>
</feature>
<dbReference type="GO" id="GO:0006355">
    <property type="term" value="P:regulation of DNA-templated transcription"/>
    <property type="evidence" value="ECO:0007669"/>
    <property type="project" value="InterPro"/>
</dbReference>
<dbReference type="SUPFAM" id="SSF54277">
    <property type="entry name" value="CAD &amp; PB1 domains"/>
    <property type="match status" value="1"/>
</dbReference>
<dbReference type="Pfam" id="PF02309">
    <property type="entry name" value="AUX_IAA"/>
    <property type="match status" value="1"/>
</dbReference>
<evidence type="ECO:0000256" key="9">
    <source>
        <dbReference type="ARBA" id="ARBA00023294"/>
    </source>
</evidence>
<dbReference type="GO" id="GO:0005634">
    <property type="term" value="C:nucleus"/>
    <property type="evidence" value="ECO:0007669"/>
    <property type="project" value="UniProtKB-SubCell"/>
</dbReference>
<evidence type="ECO:0000259" key="11">
    <source>
        <dbReference type="PROSITE" id="PS51745"/>
    </source>
</evidence>
<evidence type="ECO:0000313" key="12">
    <source>
        <dbReference type="EMBL" id="KAJ6840879.1"/>
    </source>
</evidence>
<keyword evidence="9 10" id="KW-0927">Auxin signaling pathway</keyword>
<dbReference type="InterPro" id="IPR053793">
    <property type="entry name" value="PB1-like"/>
</dbReference>
<gene>
    <name evidence="12" type="ORF">M6B38_119290</name>
</gene>